<dbReference type="InterPro" id="IPR043128">
    <property type="entry name" value="Rev_trsase/Diguanyl_cyclase"/>
</dbReference>
<keyword evidence="3" id="KW-0472">Membrane</keyword>
<sequence length="379" mass="40481">MPSFVPSASNGLQASRRRLSSYLLGGKGANTLGAEQEVQKLVSLVGLSVLIAPSFAAYYAVMGLTNLALALSISSLVMLSALVVYRVTGVLSYARDHFLFGFFCYLIYCGCYFGSVASPTTFWLAAIPVVGVLLGSARSGAAWLALVLTFLAILSGLTDGSTQTGLPDHLYSLSLAGMIVAIFLFVLMIDSGRRHAMLSLEEANASVTELARRDSLTGLYNRRYVWEALEREAAHAAAEGGSFSILLIDIDRFKVINDTFGHVTGDIVLKDVASTIQPLIGQQDFCGRYGGEEFLVLLRCRQGSAAASCAERIRSKVAGLSFAHVNGPNRVTISIGLAEFHVDEGFTDTFKRADRALYSAKGAGRNRLAQAPKVVALAG</sequence>
<dbReference type="OrthoDB" id="9812260at2"/>
<dbReference type="GO" id="GO:0052621">
    <property type="term" value="F:diguanylate cyclase activity"/>
    <property type="evidence" value="ECO:0007669"/>
    <property type="project" value="UniProtKB-EC"/>
</dbReference>
<feature type="transmembrane region" description="Helical" evidence="3">
    <location>
        <begin position="170"/>
        <end position="189"/>
    </location>
</feature>
<dbReference type="EC" id="2.7.7.65" evidence="1"/>
<evidence type="ECO:0000256" key="1">
    <source>
        <dbReference type="ARBA" id="ARBA00012528"/>
    </source>
</evidence>
<comment type="catalytic activity">
    <reaction evidence="2">
        <text>2 GTP = 3',3'-c-di-GMP + 2 diphosphate</text>
        <dbReference type="Rhea" id="RHEA:24898"/>
        <dbReference type="ChEBI" id="CHEBI:33019"/>
        <dbReference type="ChEBI" id="CHEBI:37565"/>
        <dbReference type="ChEBI" id="CHEBI:58805"/>
        <dbReference type="EC" id="2.7.7.65"/>
    </reaction>
</comment>
<organism evidence="5 6">
    <name type="scientific">Devosia psychrophila</name>
    <dbReference type="NCBI Taxonomy" id="728005"/>
    <lineage>
        <taxon>Bacteria</taxon>
        <taxon>Pseudomonadati</taxon>
        <taxon>Pseudomonadota</taxon>
        <taxon>Alphaproteobacteria</taxon>
        <taxon>Hyphomicrobiales</taxon>
        <taxon>Devosiaceae</taxon>
        <taxon>Devosia</taxon>
    </lineage>
</organism>
<dbReference type="EMBL" id="FOMB01000062">
    <property type="protein sequence ID" value="SFD44225.1"/>
    <property type="molecule type" value="Genomic_DNA"/>
</dbReference>
<name>A0A1I1SCL2_9HYPH</name>
<dbReference type="GO" id="GO:1902201">
    <property type="term" value="P:negative regulation of bacterial-type flagellum-dependent cell motility"/>
    <property type="evidence" value="ECO:0007669"/>
    <property type="project" value="TreeGrafter"/>
</dbReference>
<dbReference type="PANTHER" id="PTHR45138">
    <property type="entry name" value="REGULATORY COMPONENTS OF SENSORY TRANSDUCTION SYSTEM"/>
    <property type="match status" value="1"/>
</dbReference>
<dbReference type="SMART" id="SM00267">
    <property type="entry name" value="GGDEF"/>
    <property type="match status" value="1"/>
</dbReference>
<feature type="transmembrane region" description="Helical" evidence="3">
    <location>
        <begin position="142"/>
        <end position="158"/>
    </location>
</feature>
<dbReference type="FunFam" id="3.30.70.270:FF:000001">
    <property type="entry name" value="Diguanylate cyclase domain protein"/>
    <property type="match status" value="1"/>
</dbReference>
<feature type="domain" description="GGDEF" evidence="4">
    <location>
        <begin position="241"/>
        <end position="373"/>
    </location>
</feature>
<dbReference type="STRING" id="728005.SAMN04488059_1624"/>
<feature type="transmembrane region" description="Helical" evidence="3">
    <location>
        <begin position="41"/>
        <end position="61"/>
    </location>
</feature>
<evidence type="ECO:0000259" key="4">
    <source>
        <dbReference type="PROSITE" id="PS50887"/>
    </source>
</evidence>
<keyword evidence="3" id="KW-0812">Transmembrane</keyword>
<evidence type="ECO:0000256" key="2">
    <source>
        <dbReference type="ARBA" id="ARBA00034247"/>
    </source>
</evidence>
<evidence type="ECO:0000313" key="6">
    <source>
        <dbReference type="Proteomes" id="UP000182258"/>
    </source>
</evidence>
<dbReference type="Gene3D" id="3.30.70.270">
    <property type="match status" value="1"/>
</dbReference>
<proteinExistence type="predicted"/>
<gene>
    <name evidence="5" type="ORF">SAMN04488059_1624</name>
</gene>
<dbReference type="AlphaFoldDB" id="A0A1I1SCL2"/>
<dbReference type="NCBIfam" id="TIGR00254">
    <property type="entry name" value="GGDEF"/>
    <property type="match status" value="1"/>
</dbReference>
<feature type="transmembrane region" description="Helical" evidence="3">
    <location>
        <begin position="97"/>
        <end position="115"/>
    </location>
</feature>
<feature type="transmembrane region" description="Helical" evidence="3">
    <location>
        <begin position="67"/>
        <end position="85"/>
    </location>
</feature>
<dbReference type="RefSeq" id="WP_052952559.1">
    <property type="nucleotide sequence ID" value="NZ_FOMB01000062.1"/>
</dbReference>
<dbReference type="GO" id="GO:0043709">
    <property type="term" value="P:cell adhesion involved in single-species biofilm formation"/>
    <property type="evidence" value="ECO:0007669"/>
    <property type="project" value="TreeGrafter"/>
</dbReference>
<dbReference type="InterPro" id="IPR000160">
    <property type="entry name" value="GGDEF_dom"/>
</dbReference>
<dbReference type="Pfam" id="PF00990">
    <property type="entry name" value="GGDEF"/>
    <property type="match status" value="1"/>
</dbReference>
<dbReference type="InterPro" id="IPR050469">
    <property type="entry name" value="Diguanylate_Cyclase"/>
</dbReference>
<dbReference type="PROSITE" id="PS50887">
    <property type="entry name" value="GGDEF"/>
    <property type="match status" value="1"/>
</dbReference>
<dbReference type="SUPFAM" id="SSF55073">
    <property type="entry name" value="Nucleotide cyclase"/>
    <property type="match status" value="1"/>
</dbReference>
<dbReference type="InterPro" id="IPR029787">
    <property type="entry name" value="Nucleotide_cyclase"/>
</dbReference>
<dbReference type="GO" id="GO:0005886">
    <property type="term" value="C:plasma membrane"/>
    <property type="evidence" value="ECO:0007669"/>
    <property type="project" value="TreeGrafter"/>
</dbReference>
<dbReference type="Proteomes" id="UP000182258">
    <property type="component" value="Unassembled WGS sequence"/>
</dbReference>
<evidence type="ECO:0000256" key="3">
    <source>
        <dbReference type="SAM" id="Phobius"/>
    </source>
</evidence>
<dbReference type="CDD" id="cd01949">
    <property type="entry name" value="GGDEF"/>
    <property type="match status" value="1"/>
</dbReference>
<protein>
    <recommendedName>
        <fullName evidence="1">diguanylate cyclase</fullName>
        <ecNumber evidence="1">2.7.7.65</ecNumber>
    </recommendedName>
</protein>
<keyword evidence="3" id="KW-1133">Transmembrane helix</keyword>
<accession>A0A1I1SCL2</accession>
<evidence type="ECO:0000313" key="5">
    <source>
        <dbReference type="EMBL" id="SFD44225.1"/>
    </source>
</evidence>
<reference evidence="5 6" key="1">
    <citation type="submission" date="2016-10" db="EMBL/GenBank/DDBJ databases">
        <authorList>
            <person name="de Groot N.N."/>
        </authorList>
    </citation>
    <scope>NUCLEOTIDE SEQUENCE [LARGE SCALE GENOMIC DNA]</scope>
    <source>
        <strain evidence="5 6">CGMCC 1.10210</strain>
    </source>
</reference>
<dbReference type="PANTHER" id="PTHR45138:SF9">
    <property type="entry name" value="DIGUANYLATE CYCLASE DGCM-RELATED"/>
    <property type="match status" value="1"/>
</dbReference>